<dbReference type="GO" id="GO:0061928">
    <property type="term" value="F:glutathione specific gamma-glutamylcyclotransferase activity"/>
    <property type="evidence" value="ECO:0000318"/>
    <property type="project" value="GO_Central"/>
</dbReference>
<proteinExistence type="predicted"/>
<dbReference type="EC" id="4.3.2.7" evidence="1"/>
<dbReference type="GeneID" id="4621989"/>
<dbReference type="CDD" id="cd06661">
    <property type="entry name" value="GGCT_like"/>
    <property type="match status" value="1"/>
</dbReference>
<reference evidence="4" key="2">
    <citation type="journal article" date="2013" name="G3 (Bethesda)">
        <title>Genomes of Ashbya fungi isolated from insects reveal four mating-type loci, numerous translocations, lack of transposons, and distinct gene duplications.</title>
        <authorList>
            <person name="Dietrich F.S."/>
            <person name="Voegeli S."/>
            <person name="Kuo S."/>
            <person name="Philippsen P."/>
        </authorList>
    </citation>
    <scope>GENOME REANNOTATION</scope>
    <source>
        <strain evidence="4">ATCC 10895 / CBS 109.51 / FGSC 9923 / NRRL Y-1056</strain>
    </source>
</reference>
<dbReference type="Gene3D" id="3.10.490.10">
    <property type="entry name" value="Gamma-glutamyl cyclotransferase-like"/>
    <property type="match status" value="1"/>
</dbReference>
<dbReference type="EMBL" id="AE016819">
    <property type="protein sequence ID" value="AAS53555.1"/>
    <property type="molecule type" value="Genomic_DNA"/>
</dbReference>
<dbReference type="InParanoid" id="Q753Y8"/>
<dbReference type="InterPro" id="IPR006840">
    <property type="entry name" value="ChaC"/>
</dbReference>
<dbReference type="OrthoDB" id="1933483at2759"/>
<reference evidence="3 4" key="1">
    <citation type="journal article" date="2004" name="Science">
        <title>The Ashbya gossypii genome as a tool for mapping the ancient Saccharomyces cerevisiae genome.</title>
        <authorList>
            <person name="Dietrich F.S."/>
            <person name="Voegeli S."/>
            <person name="Brachat S."/>
            <person name="Lerch A."/>
            <person name="Gates K."/>
            <person name="Steiner S."/>
            <person name="Mohr C."/>
            <person name="Pohlmann R."/>
            <person name="Luedi P."/>
            <person name="Choi S."/>
            <person name="Wing R.A."/>
            <person name="Flavier A."/>
            <person name="Gaffney T.D."/>
            <person name="Philippsen P."/>
        </authorList>
    </citation>
    <scope>NUCLEOTIDE SEQUENCE [LARGE SCALE GENOMIC DNA]</scope>
    <source>
        <strain evidence="4">ATCC 10895 / CBS 109.51 / FGSC 9923 / NRRL Y-1056</strain>
    </source>
</reference>
<gene>
    <name evidence="3" type="ORF">AGOS_AFR184C</name>
</gene>
<accession>Q753Y8</accession>
<dbReference type="Proteomes" id="UP000000591">
    <property type="component" value="Chromosome VI"/>
</dbReference>
<dbReference type="PANTHER" id="PTHR12192:SF2">
    <property type="entry name" value="GLUTATHIONE-SPECIFIC GAMMA-GLUTAMYLCYCLOTRANSFERASE 2"/>
    <property type="match status" value="1"/>
</dbReference>
<dbReference type="HOGENOM" id="CLU_070703_0_1_1"/>
<protein>
    <recommendedName>
        <fullName evidence="1">glutathione-specific gamma-glutamylcyclotransferase</fullName>
        <ecNumber evidence="1">4.3.2.7</ecNumber>
    </recommendedName>
</protein>
<dbReference type="STRING" id="284811.Q753Y8"/>
<dbReference type="KEGG" id="ago:AGOS_AFR184C"/>
<name>Q753Y8_EREGS</name>
<dbReference type="GO" id="GO:0006751">
    <property type="term" value="P:glutathione catabolic process"/>
    <property type="evidence" value="ECO:0000318"/>
    <property type="project" value="GO_Central"/>
</dbReference>
<dbReference type="AlphaFoldDB" id="Q753Y8"/>
<dbReference type="PANTHER" id="PTHR12192">
    <property type="entry name" value="CATION TRANSPORT PROTEIN CHAC-RELATED"/>
    <property type="match status" value="1"/>
</dbReference>
<dbReference type="eggNOG" id="KOG3182">
    <property type="taxonomic scope" value="Eukaryota"/>
</dbReference>
<keyword evidence="2" id="KW-0456">Lyase</keyword>
<dbReference type="GO" id="GO:0005737">
    <property type="term" value="C:cytoplasm"/>
    <property type="evidence" value="ECO:0000318"/>
    <property type="project" value="GO_Central"/>
</dbReference>
<sequence>MNPVHGGAWVVGYGSLIYKPPPHYSQRVIGVVHGFRRRFWQSSSDHRGTPELPGRVATLVPAADARLLVVAYFIPAAHVAAVTAYLDVREQDGYLPQTVPVHLVAPPQPPHELRDALDALPCDSVSGLPVVQSVIYIGIPDAATFVGPEELQRTAAVIAHNHGPSGPNYEYLKLLHSALHSIAETFGARLCELEDHYLDELLEAVDRLRAQACAAVGA</sequence>
<dbReference type="OMA" id="DHREKDG"/>
<evidence type="ECO:0000313" key="4">
    <source>
        <dbReference type="Proteomes" id="UP000000591"/>
    </source>
</evidence>
<dbReference type="FunCoup" id="Q753Y8">
    <property type="interactions" value="342"/>
</dbReference>
<dbReference type="Pfam" id="PF04752">
    <property type="entry name" value="ChaC"/>
    <property type="match status" value="1"/>
</dbReference>
<dbReference type="RefSeq" id="NP_985731.1">
    <property type="nucleotide sequence ID" value="NM_211085.1"/>
</dbReference>
<keyword evidence="4" id="KW-1185">Reference proteome</keyword>
<evidence type="ECO:0000313" key="3">
    <source>
        <dbReference type="EMBL" id="AAS53555.1"/>
    </source>
</evidence>
<organism evidence="3 4">
    <name type="scientific">Eremothecium gossypii (strain ATCC 10895 / CBS 109.51 / FGSC 9923 / NRRL Y-1056)</name>
    <name type="common">Yeast</name>
    <name type="synonym">Ashbya gossypii</name>
    <dbReference type="NCBI Taxonomy" id="284811"/>
    <lineage>
        <taxon>Eukaryota</taxon>
        <taxon>Fungi</taxon>
        <taxon>Dikarya</taxon>
        <taxon>Ascomycota</taxon>
        <taxon>Saccharomycotina</taxon>
        <taxon>Saccharomycetes</taxon>
        <taxon>Saccharomycetales</taxon>
        <taxon>Saccharomycetaceae</taxon>
        <taxon>Eremothecium</taxon>
    </lineage>
</organism>
<evidence type="ECO:0000256" key="2">
    <source>
        <dbReference type="ARBA" id="ARBA00023239"/>
    </source>
</evidence>
<evidence type="ECO:0000256" key="1">
    <source>
        <dbReference type="ARBA" id="ARBA00012344"/>
    </source>
</evidence>
<dbReference type="InterPro" id="IPR013024">
    <property type="entry name" value="GGCT-like"/>
</dbReference>